<evidence type="ECO:0000313" key="3">
    <source>
        <dbReference type="Proteomes" id="UP000789375"/>
    </source>
</evidence>
<feature type="region of interest" description="Disordered" evidence="1">
    <location>
        <begin position="1"/>
        <end position="22"/>
    </location>
</feature>
<evidence type="ECO:0000313" key="2">
    <source>
        <dbReference type="EMBL" id="CAG8687510.1"/>
    </source>
</evidence>
<organism evidence="2 3">
    <name type="scientific">Funneliformis mosseae</name>
    <name type="common">Endomycorrhizal fungus</name>
    <name type="synonym">Glomus mosseae</name>
    <dbReference type="NCBI Taxonomy" id="27381"/>
    <lineage>
        <taxon>Eukaryota</taxon>
        <taxon>Fungi</taxon>
        <taxon>Fungi incertae sedis</taxon>
        <taxon>Mucoromycota</taxon>
        <taxon>Glomeromycotina</taxon>
        <taxon>Glomeromycetes</taxon>
        <taxon>Glomerales</taxon>
        <taxon>Glomeraceae</taxon>
        <taxon>Funneliformis</taxon>
    </lineage>
</organism>
<dbReference type="AlphaFoldDB" id="A0A9N9HHC4"/>
<protein>
    <submittedName>
        <fullName evidence="2">13702_t:CDS:1</fullName>
    </submittedName>
</protein>
<feature type="non-terminal residue" evidence="2">
    <location>
        <position position="1"/>
    </location>
</feature>
<name>A0A9N9HHC4_FUNMO</name>
<dbReference type="EMBL" id="CAJVPP010007333">
    <property type="protein sequence ID" value="CAG8687510.1"/>
    <property type="molecule type" value="Genomic_DNA"/>
</dbReference>
<proteinExistence type="predicted"/>
<sequence length="43" mass="4613">METCDVRISTPPTSQTSKTNQTNALEVHLDSVEVSTSANVFSS</sequence>
<evidence type="ECO:0000256" key="1">
    <source>
        <dbReference type="SAM" id="MobiDB-lite"/>
    </source>
</evidence>
<gene>
    <name evidence="2" type="ORF">FMOSSE_LOCUS13169</name>
</gene>
<keyword evidence="3" id="KW-1185">Reference proteome</keyword>
<comment type="caution">
    <text evidence="2">The sequence shown here is derived from an EMBL/GenBank/DDBJ whole genome shotgun (WGS) entry which is preliminary data.</text>
</comment>
<reference evidence="2" key="1">
    <citation type="submission" date="2021-06" db="EMBL/GenBank/DDBJ databases">
        <authorList>
            <person name="Kallberg Y."/>
            <person name="Tangrot J."/>
            <person name="Rosling A."/>
        </authorList>
    </citation>
    <scope>NUCLEOTIDE SEQUENCE</scope>
    <source>
        <strain evidence="2">87-6 pot B 2015</strain>
    </source>
</reference>
<dbReference type="Proteomes" id="UP000789375">
    <property type="component" value="Unassembled WGS sequence"/>
</dbReference>
<accession>A0A9N9HHC4</accession>
<feature type="compositionally biased region" description="Polar residues" evidence="1">
    <location>
        <begin position="10"/>
        <end position="22"/>
    </location>
</feature>